<protein>
    <recommendedName>
        <fullName evidence="13">RNA-binding protein 8A</fullName>
    </recommendedName>
</protein>
<dbReference type="GO" id="GO:0005737">
    <property type="term" value="C:cytoplasm"/>
    <property type="evidence" value="ECO:0007669"/>
    <property type="project" value="UniProtKB-SubCell"/>
</dbReference>
<proteinExistence type="inferred from homology"/>
<dbReference type="Pfam" id="PF00076">
    <property type="entry name" value="RRM_1"/>
    <property type="match status" value="1"/>
</dbReference>
<evidence type="ECO:0000256" key="4">
    <source>
        <dbReference type="ARBA" id="ARBA00022448"/>
    </source>
</evidence>
<evidence type="ECO:0000256" key="14">
    <source>
        <dbReference type="PROSITE-ProRule" id="PRU00176"/>
    </source>
</evidence>
<dbReference type="GO" id="GO:0006397">
    <property type="term" value="P:mRNA processing"/>
    <property type="evidence" value="ECO:0007669"/>
    <property type="project" value="UniProtKB-KW"/>
</dbReference>
<reference evidence="16 17" key="1">
    <citation type="journal article" date="2024" name="Plant J.">
        <title>Genome sequences and population genomics reveal climatic adaptation and genomic divergence between two closely related sweetgum species.</title>
        <authorList>
            <person name="Xu W.Q."/>
            <person name="Ren C.Q."/>
            <person name="Zhang X.Y."/>
            <person name="Comes H.P."/>
            <person name="Liu X.H."/>
            <person name="Li Y.G."/>
            <person name="Kettle C.J."/>
            <person name="Jalonen R."/>
            <person name="Gaisberger H."/>
            <person name="Ma Y.Z."/>
            <person name="Qiu Y.X."/>
        </authorList>
    </citation>
    <scope>NUCLEOTIDE SEQUENCE [LARGE SCALE GENOMIC DNA]</scope>
    <source>
        <strain evidence="16">Hangzhou</strain>
    </source>
</reference>
<dbReference type="Gene3D" id="3.30.70.330">
    <property type="match status" value="1"/>
</dbReference>
<dbReference type="InterPro" id="IPR008111">
    <property type="entry name" value="RNA-bd_8"/>
</dbReference>
<dbReference type="InterPro" id="IPR035979">
    <property type="entry name" value="RBD_domain_sf"/>
</dbReference>
<keyword evidence="7" id="KW-0509">mRNA transport</keyword>
<evidence type="ECO:0000256" key="10">
    <source>
        <dbReference type="ARBA" id="ARBA00023161"/>
    </source>
</evidence>
<dbReference type="PANTHER" id="PTHR45894">
    <property type="entry name" value="RNA-BINDING PROTEIN 8A"/>
    <property type="match status" value="1"/>
</dbReference>
<keyword evidence="17" id="KW-1185">Reference proteome</keyword>
<comment type="caution">
    <text evidence="16">The sequence shown here is derived from an EMBL/GenBank/DDBJ whole genome shotgun (WGS) entry which is preliminary data.</text>
</comment>
<dbReference type="GO" id="GO:0005634">
    <property type="term" value="C:nucleus"/>
    <property type="evidence" value="ECO:0007669"/>
    <property type="project" value="UniProtKB-SubCell"/>
</dbReference>
<dbReference type="InterPro" id="IPR033744">
    <property type="entry name" value="RRM_RBM8"/>
</dbReference>
<evidence type="ECO:0000256" key="1">
    <source>
        <dbReference type="ARBA" id="ARBA00004123"/>
    </source>
</evidence>
<evidence type="ECO:0000256" key="2">
    <source>
        <dbReference type="ARBA" id="ARBA00004496"/>
    </source>
</evidence>
<gene>
    <name evidence="16" type="ORF">L1049_008013</name>
</gene>
<keyword evidence="8" id="KW-0810">Translation regulation</keyword>
<comment type="subcellular location">
    <subcellularLocation>
        <location evidence="2">Cytoplasm</location>
    </subcellularLocation>
    <subcellularLocation>
        <location evidence="1">Nucleus</location>
    </subcellularLocation>
</comment>
<evidence type="ECO:0000256" key="8">
    <source>
        <dbReference type="ARBA" id="ARBA00022845"/>
    </source>
</evidence>
<keyword evidence="4" id="KW-0813">Transport</keyword>
<dbReference type="GO" id="GO:0000184">
    <property type="term" value="P:nuclear-transcribed mRNA catabolic process, nonsense-mediated decay"/>
    <property type="evidence" value="ECO:0007669"/>
    <property type="project" value="UniProtKB-KW"/>
</dbReference>
<sequence length="245" mass="27454">MEEGAMMEEEIEASPKRTEGRGFIRQTKTLGDSTATATATATATTTRFLASDEFGSQHHSVSGFSPIHSAEGWIILITGIHEEAQEDDLHDVFGDFGEVKNLHLNLDRRTGFVKGYALLQYKNFEGAQDAISTMNGAVLFSQIISVDWAFSNCSLKRENKKRRFRIGFKMMEIVDKLEEIAKERDDLRFRVFGGEKDKEMVDQFLVSYELGDREMSAILVIGMSGLGKITFLAPAIETACLIFKF</sequence>
<feature type="domain" description="RRM" evidence="15">
    <location>
        <begin position="73"/>
        <end position="151"/>
    </location>
</feature>
<name>A0AAP0X7Z8_LIQFO</name>
<dbReference type="GO" id="GO:0006417">
    <property type="term" value="P:regulation of translation"/>
    <property type="evidence" value="ECO:0007669"/>
    <property type="project" value="UniProtKB-KW"/>
</dbReference>
<evidence type="ECO:0000256" key="13">
    <source>
        <dbReference type="ARBA" id="ARBA00077711"/>
    </source>
</evidence>
<dbReference type="AlphaFoldDB" id="A0AAP0X7Z8"/>
<keyword evidence="10" id="KW-0866">Nonsense-mediated mRNA decay</keyword>
<evidence type="ECO:0000259" key="15">
    <source>
        <dbReference type="PROSITE" id="PS50102"/>
    </source>
</evidence>
<evidence type="ECO:0000256" key="5">
    <source>
        <dbReference type="ARBA" id="ARBA00022490"/>
    </source>
</evidence>
<dbReference type="FunFam" id="3.30.70.330:FF:000525">
    <property type="entry name" value="RNA-binding protein 8A"/>
    <property type="match status" value="1"/>
</dbReference>
<keyword evidence="5" id="KW-0963">Cytoplasm</keyword>
<evidence type="ECO:0000256" key="7">
    <source>
        <dbReference type="ARBA" id="ARBA00022816"/>
    </source>
</evidence>
<dbReference type="GO" id="GO:0008380">
    <property type="term" value="P:RNA splicing"/>
    <property type="evidence" value="ECO:0007669"/>
    <property type="project" value="UniProtKB-KW"/>
</dbReference>
<dbReference type="InterPro" id="IPR000504">
    <property type="entry name" value="RRM_dom"/>
</dbReference>
<evidence type="ECO:0000256" key="12">
    <source>
        <dbReference type="ARBA" id="ARBA00023242"/>
    </source>
</evidence>
<evidence type="ECO:0000256" key="3">
    <source>
        <dbReference type="ARBA" id="ARBA00007987"/>
    </source>
</evidence>
<dbReference type="GO" id="GO:0051028">
    <property type="term" value="P:mRNA transport"/>
    <property type="evidence" value="ECO:0007669"/>
    <property type="project" value="UniProtKB-KW"/>
</dbReference>
<organism evidence="16 17">
    <name type="scientific">Liquidambar formosana</name>
    <name type="common">Formosan gum</name>
    <dbReference type="NCBI Taxonomy" id="63359"/>
    <lineage>
        <taxon>Eukaryota</taxon>
        <taxon>Viridiplantae</taxon>
        <taxon>Streptophyta</taxon>
        <taxon>Embryophyta</taxon>
        <taxon>Tracheophyta</taxon>
        <taxon>Spermatophyta</taxon>
        <taxon>Magnoliopsida</taxon>
        <taxon>eudicotyledons</taxon>
        <taxon>Gunneridae</taxon>
        <taxon>Pentapetalae</taxon>
        <taxon>Saxifragales</taxon>
        <taxon>Altingiaceae</taxon>
        <taxon>Liquidambar</taxon>
    </lineage>
</organism>
<evidence type="ECO:0000256" key="9">
    <source>
        <dbReference type="ARBA" id="ARBA00022884"/>
    </source>
</evidence>
<dbReference type="SMART" id="SM00360">
    <property type="entry name" value="RRM"/>
    <property type="match status" value="1"/>
</dbReference>
<dbReference type="SUPFAM" id="SSF54928">
    <property type="entry name" value="RNA-binding domain, RBD"/>
    <property type="match status" value="1"/>
</dbReference>
<keyword evidence="11" id="KW-0508">mRNA splicing</keyword>
<dbReference type="Proteomes" id="UP001415857">
    <property type="component" value="Unassembled WGS sequence"/>
</dbReference>
<evidence type="ECO:0000313" key="16">
    <source>
        <dbReference type="EMBL" id="KAK9289853.1"/>
    </source>
</evidence>
<dbReference type="CDD" id="cd12324">
    <property type="entry name" value="RRM_RBM8"/>
    <property type="match status" value="1"/>
</dbReference>
<keyword evidence="12" id="KW-0539">Nucleus</keyword>
<dbReference type="PROSITE" id="PS50102">
    <property type="entry name" value="RRM"/>
    <property type="match status" value="1"/>
</dbReference>
<dbReference type="GO" id="GO:0003729">
    <property type="term" value="F:mRNA binding"/>
    <property type="evidence" value="ECO:0007669"/>
    <property type="project" value="InterPro"/>
</dbReference>
<evidence type="ECO:0000313" key="17">
    <source>
        <dbReference type="Proteomes" id="UP001415857"/>
    </source>
</evidence>
<accession>A0AAP0X7Z8</accession>
<keyword evidence="6" id="KW-0507">mRNA processing</keyword>
<evidence type="ECO:0000256" key="11">
    <source>
        <dbReference type="ARBA" id="ARBA00023187"/>
    </source>
</evidence>
<dbReference type="EMBL" id="JBBPBK010000002">
    <property type="protein sequence ID" value="KAK9289853.1"/>
    <property type="molecule type" value="Genomic_DNA"/>
</dbReference>
<evidence type="ECO:0000256" key="6">
    <source>
        <dbReference type="ARBA" id="ARBA00022664"/>
    </source>
</evidence>
<comment type="similarity">
    <text evidence="3">Belongs to the RBM8A family.</text>
</comment>
<dbReference type="InterPro" id="IPR012677">
    <property type="entry name" value="Nucleotide-bd_a/b_plait_sf"/>
</dbReference>
<keyword evidence="9 14" id="KW-0694">RNA-binding</keyword>